<accession>A0A1G9VTU3</accession>
<keyword evidence="2" id="KW-1185">Reference proteome</keyword>
<evidence type="ECO:0000313" key="2">
    <source>
        <dbReference type="Proteomes" id="UP000199544"/>
    </source>
</evidence>
<dbReference type="AlphaFoldDB" id="A0A1G9VTU3"/>
<proteinExistence type="predicted"/>
<dbReference type="EMBL" id="FNHW01000001">
    <property type="protein sequence ID" value="SDM75662.1"/>
    <property type="molecule type" value="Genomic_DNA"/>
</dbReference>
<gene>
    <name evidence="1" type="ORF">SAMN04488137_1796</name>
</gene>
<evidence type="ECO:0000313" key="1">
    <source>
        <dbReference type="EMBL" id="SDM75662.1"/>
    </source>
</evidence>
<reference evidence="2" key="1">
    <citation type="submission" date="2016-10" db="EMBL/GenBank/DDBJ databases">
        <authorList>
            <person name="Varghese N."/>
            <person name="Submissions S."/>
        </authorList>
    </citation>
    <scope>NUCLEOTIDE SEQUENCE [LARGE SCALE GENOMIC DNA]</scope>
    <source>
        <strain evidence="2">CGMCC 1.6854</strain>
    </source>
</reference>
<name>A0A1G9VTU3_9BACL</name>
<sequence>MDRKADYILQLMHAYETIKTLSEKHGEPYGQALIEADDALKQALYFEFGIRGEHGVSAYMERLH</sequence>
<dbReference type="STRING" id="459525.SAMN04488137_1796"/>
<organism evidence="1 2">
    <name type="scientific">Fictibacillus solisalsi</name>
    <dbReference type="NCBI Taxonomy" id="459525"/>
    <lineage>
        <taxon>Bacteria</taxon>
        <taxon>Bacillati</taxon>
        <taxon>Bacillota</taxon>
        <taxon>Bacilli</taxon>
        <taxon>Bacillales</taxon>
        <taxon>Fictibacillaceae</taxon>
        <taxon>Fictibacillus</taxon>
    </lineage>
</organism>
<protein>
    <submittedName>
        <fullName evidence="1">Uncharacterized protein</fullName>
    </submittedName>
</protein>
<dbReference type="Proteomes" id="UP000199544">
    <property type="component" value="Unassembled WGS sequence"/>
</dbReference>